<dbReference type="GO" id="GO:0003677">
    <property type="term" value="F:DNA binding"/>
    <property type="evidence" value="ECO:0007669"/>
    <property type="project" value="UniProtKB-KW"/>
</dbReference>
<dbReference type="GO" id="GO:0000127">
    <property type="term" value="C:transcription factor TFIIIC complex"/>
    <property type="evidence" value="ECO:0007669"/>
    <property type="project" value="InterPro"/>
</dbReference>
<keyword evidence="5" id="KW-0539">Nucleus</keyword>
<feature type="compositionally biased region" description="Acidic residues" evidence="6">
    <location>
        <begin position="1429"/>
        <end position="1438"/>
    </location>
</feature>
<dbReference type="InterPro" id="IPR056467">
    <property type="entry name" value="eWH_GTF3C1"/>
</dbReference>
<dbReference type="InterPro" id="IPR056428">
    <property type="entry name" value="WH_GTF3C1"/>
</dbReference>
<dbReference type="InterPro" id="IPR044210">
    <property type="entry name" value="Tfc3-like"/>
</dbReference>
<dbReference type="Proteomes" id="UP001372834">
    <property type="component" value="Unassembled WGS sequence"/>
</dbReference>
<feature type="compositionally biased region" description="Basic and acidic residues" evidence="6">
    <location>
        <begin position="1390"/>
        <end position="1407"/>
    </location>
</feature>
<sequence length="1812" mass="207395">MSTAPRISSDYVSDVLDEIALEGLDGITIEALWMRLSVRQNFCLKIDDNTKNFLWKIILQMYDVKFYELPEARGSLKHYDYSNLMDSQNASLELDEIYPYSKLKNVPGVLGSCQHYSTRVDITESVVKMSLQEANEKWGNKLVIVASQNVRCSALLGNFCSLSLDFTKNTIHYDILERLGRCRHLGLATCGKGSIQSVVEDPKSVFHYLKILLHHKLIRKQAIPGATKANPGASKVHLTRFYEECLNDNISILQTAIEELKTRPNYAMPTDEFYQLLDARKKTRLKKFRKSATFKKFLTITKALPYRNFFPDASETEWEKKSKTGERTVRCIQLVNPDIDVADLFDKECEPDDDEVPTGFLPKGIYFPNMPIIAQAFYHIRNSGAAGMTQNELTQKMGLSRKFVRGLIKRLSAEKHCKFFIENDGRRRSKRYIVGENAQTKEAASEIVQILSESAVVSQGAQQDSPAVSGENTVKPAIPEEKLSQIQDENVSYRTLRRIGMIMKLIKMHRIRLFYQITKHINEEEMKEGVTSKVDRGTVNRILQNLEKDGLLKVVHLNTNEKTGNTVKFYADPTYEPDEKQMETLYHINSSAYNGPDANKTTDESNVSLEHEFSNVILENLGEMKKMLSGFAQSVEKPSQVNVKEREQVYSPKFIRLNILHDLIFYLVYDYTGVVGKNQSEMIDELCKTTAVEDKVKIEMPKLYGTQLSTYMFVPPLHHSGKMPGWFLISDILIRLPLSVLVKIVKVETCPELWTYLHHPIRRHFLVKDLPVQVRQIFFNRKNNMASLMYEFKRLCFIGLLQFGPKFGREIYQTFAFLNRKATLLDTSKSAAGYYHVSSDTEFERRLYYFETKNDIKKYWMDMFNICMGTNLGVKRSMIGKEIRTERELSRESLKKIAEAKSVEKVLEDDNGHLPGDGLGAAGLDSAMFSFLKSNWSFPIKKASDEVKKPRAVKVFLQRIKKEHFKKRLLLKRNRRKKGLLKTEHLTPITSDDKPKPGKFRKVKERECKFQRRKVASYDEIDLEALKYMNTLRVTWSTTEDNVLLICRVAMLYLCPKARTFVRIPWSEVRRVLQESCPESRNKTQKAIARRIVYMLKSPTTVRSVNLCLEELRGLPEVTERFDCSGFLDNIKPSTPNLSKLQNQLYLKFHELVGFLKDRFLESNSFKNEPKMEKDLIPDTINEFFEKYQFEVPTETQLTVKSVRENVIRAILMSSLSCRADKTNSSVQLFDIYRQYNDDELQNAVKHLYSDRVITLTKKKVGNAVFKSGKILPLSFTPYKLSFAFRTLFNMRFAHSIYSDSFLQINKLLEQDSEEAEVDLNDSNIALFLLASKNLVSFRAIIPEQIIILDVRNISDAAYSKMIERYREMLLFSGTDLKVVCSSGKIITRSEEGEHTQETGGEKRGLPDSESVNPKKPRLVEEKIKDLEQEMNAEDDATEERTTDSKPAGNEKDQLNSKTTKSSRVILYMMREEAKKEVNNDFGKMAQEFYVINASKVMNKLNSPGLEVYTRENGSSAAAVITKQILSRSSVPMNLVDENSIVSKFTEDSSGIRSTLDFISSKKEIGATIKELNSNCESSNLCTILRYLLDTKVVIKVGITETRFVSQRHCTPWLLNSFKMTRLEREKVKPTEVTAVTLEKSTETESDTDETPRKKLKGVVSLNEIKGDDYVPPACSTDVNNKIKIIIRPWIRIDGSLNRKVLDRFLGAVLAHIMVNPGITIADVMDKFSPAITPVWTKDLVEILFDIGCVTFTTLVVVEKANLFSKSVVQVSDCYTGLEEDNFVAVEAKMDAITTLGLFIGKKTYTKDFLLD</sequence>
<protein>
    <recommendedName>
        <fullName evidence="12">B-block binding subunit of TFIIIC domain-containing protein</fullName>
    </recommendedName>
</protein>
<evidence type="ECO:0000256" key="5">
    <source>
        <dbReference type="ARBA" id="ARBA00023242"/>
    </source>
</evidence>
<dbReference type="EMBL" id="JAWJWE010000004">
    <property type="protein sequence ID" value="KAK6636715.1"/>
    <property type="molecule type" value="Genomic_DNA"/>
</dbReference>
<accession>A0AAN8S9Z2</accession>
<dbReference type="PANTHER" id="PTHR15180">
    <property type="entry name" value="GENERAL TRANSCRIPTION FACTOR 3C POLYPEPTIDE 1"/>
    <property type="match status" value="1"/>
</dbReference>
<evidence type="ECO:0000313" key="10">
    <source>
        <dbReference type="EMBL" id="KAK6636715.1"/>
    </source>
</evidence>
<dbReference type="Pfam" id="PF23704">
    <property type="entry name" value="WHD_GTF3C1_N"/>
    <property type="match status" value="1"/>
</dbReference>
<feature type="domain" description="General transcription factor 3C polypeptide 1 winged-helix" evidence="8">
    <location>
        <begin position="12"/>
        <end position="116"/>
    </location>
</feature>
<dbReference type="Pfam" id="PF24101">
    <property type="entry name" value="WHD_GTF3C1"/>
    <property type="match status" value="1"/>
</dbReference>
<dbReference type="Pfam" id="PF04182">
    <property type="entry name" value="B-block_TFIIIC"/>
    <property type="match status" value="1"/>
</dbReference>
<proteinExistence type="predicted"/>
<dbReference type="GO" id="GO:0006384">
    <property type="term" value="P:transcription initiation at RNA polymerase III promoter"/>
    <property type="evidence" value="ECO:0007669"/>
    <property type="project" value="InterPro"/>
</dbReference>
<feature type="region of interest" description="Disordered" evidence="6">
    <location>
        <begin position="1390"/>
        <end position="1459"/>
    </location>
</feature>
<feature type="compositionally biased region" description="Basic and acidic residues" evidence="6">
    <location>
        <begin position="1418"/>
        <end position="1428"/>
    </location>
</feature>
<evidence type="ECO:0000256" key="3">
    <source>
        <dbReference type="ARBA" id="ARBA00023125"/>
    </source>
</evidence>
<evidence type="ECO:0008006" key="12">
    <source>
        <dbReference type="Google" id="ProtNLM"/>
    </source>
</evidence>
<feature type="compositionally biased region" description="Basic and acidic residues" evidence="6">
    <location>
        <begin position="1439"/>
        <end position="1455"/>
    </location>
</feature>
<comment type="subcellular location">
    <subcellularLocation>
        <location evidence="1">Nucleus</location>
    </subcellularLocation>
</comment>
<keyword evidence="2" id="KW-0597">Phosphoprotein</keyword>
<comment type="caution">
    <text evidence="10">The sequence shown here is derived from an EMBL/GenBank/DDBJ whole genome shotgun (WGS) entry which is preliminary data.</text>
</comment>
<keyword evidence="3" id="KW-0238">DNA-binding</keyword>
<feature type="domain" description="GTF3C1 extended winged-helix" evidence="9">
    <location>
        <begin position="491"/>
        <end position="584"/>
    </location>
</feature>
<feature type="domain" description="B-block binding subunit of TFIIIC" evidence="7">
    <location>
        <begin position="171"/>
        <end position="243"/>
    </location>
</feature>
<evidence type="ECO:0000256" key="4">
    <source>
        <dbReference type="ARBA" id="ARBA00023163"/>
    </source>
</evidence>
<evidence type="ECO:0000256" key="2">
    <source>
        <dbReference type="ARBA" id="ARBA00022553"/>
    </source>
</evidence>
<evidence type="ECO:0000256" key="6">
    <source>
        <dbReference type="SAM" id="MobiDB-lite"/>
    </source>
</evidence>
<evidence type="ECO:0000259" key="9">
    <source>
        <dbReference type="Pfam" id="PF24101"/>
    </source>
</evidence>
<reference evidence="10 11" key="1">
    <citation type="submission" date="2023-10" db="EMBL/GenBank/DDBJ databases">
        <title>Genomes of two closely related lineages of the louse Polyplax serrata with different host specificities.</title>
        <authorList>
            <person name="Martinu J."/>
            <person name="Tarabai H."/>
            <person name="Stefka J."/>
            <person name="Hypsa V."/>
        </authorList>
    </citation>
    <scope>NUCLEOTIDE SEQUENCE [LARGE SCALE GENOMIC DNA]</scope>
    <source>
        <strain evidence="10">HR10_N</strain>
    </source>
</reference>
<evidence type="ECO:0000313" key="11">
    <source>
        <dbReference type="Proteomes" id="UP001372834"/>
    </source>
</evidence>
<dbReference type="PANTHER" id="PTHR15180:SF1">
    <property type="entry name" value="GENERAL TRANSCRIPTION FACTOR 3C POLYPEPTIDE 1"/>
    <property type="match status" value="1"/>
</dbReference>
<dbReference type="GO" id="GO:0005634">
    <property type="term" value="C:nucleus"/>
    <property type="evidence" value="ECO:0007669"/>
    <property type="project" value="UniProtKB-SubCell"/>
</dbReference>
<dbReference type="InterPro" id="IPR007309">
    <property type="entry name" value="TFIIIC_Bblock-bd"/>
</dbReference>
<name>A0AAN8S9Z2_POLSC</name>
<gene>
    <name evidence="10" type="ORF">RUM43_010378</name>
</gene>
<evidence type="ECO:0000259" key="8">
    <source>
        <dbReference type="Pfam" id="PF23704"/>
    </source>
</evidence>
<evidence type="ECO:0000256" key="1">
    <source>
        <dbReference type="ARBA" id="ARBA00004123"/>
    </source>
</evidence>
<organism evidence="10 11">
    <name type="scientific">Polyplax serrata</name>
    <name type="common">Common mouse louse</name>
    <dbReference type="NCBI Taxonomy" id="468196"/>
    <lineage>
        <taxon>Eukaryota</taxon>
        <taxon>Metazoa</taxon>
        <taxon>Ecdysozoa</taxon>
        <taxon>Arthropoda</taxon>
        <taxon>Hexapoda</taxon>
        <taxon>Insecta</taxon>
        <taxon>Pterygota</taxon>
        <taxon>Neoptera</taxon>
        <taxon>Paraneoptera</taxon>
        <taxon>Psocodea</taxon>
        <taxon>Troctomorpha</taxon>
        <taxon>Phthiraptera</taxon>
        <taxon>Anoplura</taxon>
        <taxon>Polyplacidae</taxon>
        <taxon>Polyplax</taxon>
    </lineage>
</organism>
<dbReference type="GO" id="GO:0042791">
    <property type="term" value="P:5S class rRNA transcription by RNA polymerase III"/>
    <property type="evidence" value="ECO:0007669"/>
    <property type="project" value="TreeGrafter"/>
</dbReference>
<keyword evidence="4" id="KW-0804">Transcription</keyword>
<evidence type="ECO:0000259" key="7">
    <source>
        <dbReference type="Pfam" id="PF04182"/>
    </source>
</evidence>